<dbReference type="Gene3D" id="3.40.1110.10">
    <property type="entry name" value="Calcium-transporting ATPase, cytoplasmic domain N"/>
    <property type="match status" value="1"/>
</dbReference>
<evidence type="ECO:0000256" key="2">
    <source>
        <dbReference type="ARBA" id="ARBA00006024"/>
    </source>
</evidence>
<keyword evidence="4 16" id="KW-1003">Cell membrane</keyword>
<feature type="transmembrane region" description="Helical" evidence="16">
    <location>
        <begin position="591"/>
        <end position="608"/>
    </location>
</feature>
<evidence type="ECO:0000259" key="17">
    <source>
        <dbReference type="Pfam" id="PF00122"/>
    </source>
</evidence>
<evidence type="ECO:0000256" key="5">
    <source>
        <dbReference type="ARBA" id="ARBA00022539"/>
    </source>
</evidence>
<evidence type="ECO:0000256" key="4">
    <source>
        <dbReference type="ARBA" id="ARBA00022475"/>
    </source>
</evidence>
<dbReference type="GO" id="GO:0008551">
    <property type="term" value="F:P-type cadmium transporter activity"/>
    <property type="evidence" value="ECO:0007669"/>
    <property type="project" value="UniProtKB-EC"/>
</dbReference>
<accession>A0A1G6RMY6</accession>
<feature type="domain" description="P-type ATPase A" evidence="17">
    <location>
        <begin position="112"/>
        <end position="212"/>
    </location>
</feature>
<evidence type="ECO:0000256" key="3">
    <source>
        <dbReference type="ARBA" id="ARBA00022448"/>
    </source>
</evidence>
<dbReference type="EMBL" id="FOHG01000031">
    <property type="protein sequence ID" value="SET15220.1"/>
    <property type="molecule type" value="Genomic_DNA"/>
</dbReference>
<evidence type="ECO:0000256" key="11">
    <source>
        <dbReference type="ARBA" id="ARBA00022989"/>
    </source>
</evidence>
<dbReference type="InterPro" id="IPR051014">
    <property type="entry name" value="Cation_Transport_ATPase_IB"/>
</dbReference>
<name>A0A1G6RMY6_9FIRM</name>
<feature type="transmembrane region" description="Helical" evidence="16">
    <location>
        <begin position="30"/>
        <end position="51"/>
    </location>
</feature>
<dbReference type="NCBIfam" id="TIGR01512">
    <property type="entry name" value="ATPase-IB2_Cd"/>
    <property type="match status" value="1"/>
</dbReference>
<keyword evidence="13 16" id="KW-0472">Membrane</keyword>
<dbReference type="PRINTS" id="PR00119">
    <property type="entry name" value="CATATPASE"/>
</dbReference>
<dbReference type="InterPro" id="IPR023214">
    <property type="entry name" value="HAD_sf"/>
</dbReference>
<dbReference type="EMBL" id="FNBJ01000033">
    <property type="protein sequence ID" value="SDF94218.1"/>
    <property type="molecule type" value="Genomic_DNA"/>
</dbReference>
<dbReference type="PANTHER" id="PTHR48085:SF5">
    <property type="entry name" value="CADMIUM_ZINC-TRANSPORTING ATPASE HMA4-RELATED"/>
    <property type="match status" value="1"/>
</dbReference>
<dbReference type="Proteomes" id="UP000198945">
    <property type="component" value="Unassembled WGS sequence"/>
</dbReference>
<evidence type="ECO:0000256" key="8">
    <source>
        <dbReference type="ARBA" id="ARBA00022741"/>
    </source>
</evidence>
<feature type="transmembrane region" description="Helical" evidence="16">
    <location>
        <begin position="565"/>
        <end position="585"/>
    </location>
</feature>
<feature type="transmembrane region" description="Helical" evidence="16">
    <location>
        <begin position="58"/>
        <end position="75"/>
    </location>
</feature>
<evidence type="ECO:0000313" key="22">
    <source>
        <dbReference type="EMBL" id="TDS28235.1"/>
    </source>
</evidence>
<dbReference type="EMBL" id="SOAA01000022">
    <property type="protein sequence ID" value="TDS28235.1"/>
    <property type="molecule type" value="Genomic_DNA"/>
</dbReference>
<dbReference type="InterPro" id="IPR036412">
    <property type="entry name" value="HAD-like_sf"/>
</dbReference>
<dbReference type="EMBL" id="FMYT01000024">
    <property type="protein sequence ID" value="SDD05999.1"/>
    <property type="molecule type" value="Genomic_DNA"/>
</dbReference>
<dbReference type="InterPro" id="IPR008250">
    <property type="entry name" value="ATPase_P-typ_transduc_dom_A_sf"/>
</dbReference>
<dbReference type="Proteomes" id="UP000295758">
    <property type="component" value="Unassembled WGS sequence"/>
</dbReference>
<dbReference type="GO" id="GO:0016887">
    <property type="term" value="F:ATP hydrolysis activity"/>
    <property type="evidence" value="ECO:0007669"/>
    <property type="project" value="InterPro"/>
</dbReference>
<evidence type="ECO:0000256" key="15">
    <source>
        <dbReference type="ARBA" id="ARBA00049338"/>
    </source>
</evidence>
<dbReference type="SFLD" id="SFLDF00027">
    <property type="entry name" value="p-type_atpase"/>
    <property type="match status" value="1"/>
</dbReference>
<evidence type="ECO:0000256" key="13">
    <source>
        <dbReference type="ARBA" id="ARBA00023136"/>
    </source>
</evidence>
<evidence type="ECO:0000313" key="21">
    <source>
        <dbReference type="EMBL" id="SET15220.1"/>
    </source>
</evidence>
<evidence type="ECO:0000256" key="1">
    <source>
        <dbReference type="ARBA" id="ARBA00004651"/>
    </source>
</evidence>
<feature type="transmembrane region" description="Helical" evidence="16">
    <location>
        <begin position="81"/>
        <end position="100"/>
    </location>
</feature>
<dbReference type="Gene3D" id="3.40.50.1000">
    <property type="entry name" value="HAD superfamily/HAD-like"/>
    <property type="match status" value="1"/>
</dbReference>
<evidence type="ECO:0000256" key="16">
    <source>
        <dbReference type="RuleBase" id="RU362081"/>
    </source>
</evidence>
<dbReference type="FunFam" id="3.40.50.1000:FF:000020">
    <property type="entry name" value="Probable cation-transporting P-type ATPase"/>
    <property type="match status" value="1"/>
</dbReference>
<protein>
    <recommendedName>
        <fullName evidence="14">Cd(2+)-exporting ATPase</fullName>
        <ecNumber evidence="14">7.2.2.21</ecNumber>
    </recommendedName>
</protein>
<organism evidence="18 27">
    <name type="scientific">Halanaerobium congolense</name>
    <dbReference type="NCBI Taxonomy" id="54121"/>
    <lineage>
        <taxon>Bacteria</taxon>
        <taxon>Bacillati</taxon>
        <taxon>Bacillota</taxon>
        <taxon>Clostridia</taxon>
        <taxon>Halanaerobiales</taxon>
        <taxon>Halanaerobiaceae</taxon>
        <taxon>Halanaerobium</taxon>
    </lineage>
</organism>
<keyword evidence="8 16" id="KW-0547">Nucleotide-binding</keyword>
<feature type="transmembrane region" description="Helical" evidence="16">
    <location>
        <begin position="7"/>
        <end position="24"/>
    </location>
</feature>
<proteinExistence type="inferred from homology"/>
<dbReference type="InterPro" id="IPR044492">
    <property type="entry name" value="P_typ_ATPase_HD_dom"/>
</dbReference>
<keyword evidence="6 16" id="KW-0812">Transmembrane</keyword>
<evidence type="ECO:0000313" key="27">
    <source>
        <dbReference type="Proteomes" id="UP000324896"/>
    </source>
</evidence>
<evidence type="ECO:0000313" key="23">
    <source>
        <dbReference type="Proteomes" id="UP000198612"/>
    </source>
</evidence>
<dbReference type="RefSeq" id="WP_089656063.1">
    <property type="nucleotide sequence ID" value="NZ_FMYT01000024.1"/>
</dbReference>
<dbReference type="PANTHER" id="PTHR48085">
    <property type="entry name" value="CADMIUM/ZINC-TRANSPORTING ATPASE HMA2-RELATED"/>
    <property type="match status" value="1"/>
</dbReference>
<dbReference type="GO" id="GO:0046872">
    <property type="term" value="F:metal ion binding"/>
    <property type="evidence" value="ECO:0007669"/>
    <property type="project" value="UniProtKB-KW"/>
</dbReference>
<keyword evidence="12" id="KW-0406">Ion transport</keyword>
<dbReference type="InterPro" id="IPR059000">
    <property type="entry name" value="ATPase_P-type_domA"/>
</dbReference>
<dbReference type="AlphaFoldDB" id="A0A1G6RMY6"/>
<dbReference type="Proteomes" id="UP000324896">
    <property type="component" value="Unassembled WGS sequence"/>
</dbReference>
<evidence type="ECO:0000313" key="18">
    <source>
        <dbReference type="EMBL" id="SDD05999.1"/>
    </source>
</evidence>
<dbReference type="InterPro" id="IPR027256">
    <property type="entry name" value="P-typ_ATPase_IB"/>
</dbReference>
<comment type="catalytic activity">
    <reaction evidence="15">
        <text>Cd(2+)(in) + ATP + H2O = Cd(2+)(out) + ADP + phosphate + H(+)</text>
        <dbReference type="Rhea" id="RHEA:12132"/>
        <dbReference type="ChEBI" id="CHEBI:15377"/>
        <dbReference type="ChEBI" id="CHEBI:15378"/>
        <dbReference type="ChEBI" id="CHEBI:30616"/>
        <dbReference type="ChEBI" id="CHEBI:43474"/>
        <dbReference type="ChEBI" id="CHEBI:48775"/>
        <dbReference type="ChEBI" id="CHEBI:456216"/>
        <dbReference type="EC" id="7.2.2.21"/>
    </reaction>
</comment>
<keyword evidence="3" id="KW-0813">Transport</keyword>
<keyword evidence="5" id="KW-0104">Cadmium</keyword>
<evidence type="ECO:0000256" key="9">
    <source>
        <dbReference type="ARBA" id="ARBA00022840"/>
    </source>
</evidence>
<dbReference type="Pfam" id="PF00702">
    <property type="entry name" value="Hydrolase"/>
    <property type="match status" value="1"/>
</dbReference>
<dbReference type="NCBIfam" id="TIGR01494">
    <property type="entry name" value="ATPase_P-type"/>
    <property type="match status" value="1"/>
</dbReference>
<feature type="transmembrane region" description="Helical" evidence="16">
    <location>
        <begin position="231"/>
        <end position="250"/>
    </location>
</feature>
<evidence type="ECO:0000256" key="6">
    <source>
        <dbReference type="ARBA" id="ARBA00022692"/>
    </source>
</evidence>
<dbReference type="Pfam" id="PF00122">
    <property type="entry name" value="E1-E2_ATPase"/>
    <property type="match status" value="1"/>
</dbReference>
<comment type="subcellular location">
    <subcellularLocation>
        <location evidence="1">Cell membrane</location>
        <topology evidence="1">Multi-pass membrane protein</topology>
    </subcellularLocation>
</comment>
<dbReference type="GO" id="GO:0005524">
    <property type="term" value="F:ATP binding"/>
    <property type="evidence" value="ECO:0007669"/>
    <property type="project" value="UniProtKB-UniRule"/>
</dbReference>
<evidence type="ECO:0000313" key="25">
    <source>
        <dbReference type="Proteomes" id="UP000199519"/>
    </source>
</evidence>
<keyword evidence="7 16" id="KW-0479">Metal-binding</keyword>
<reference evidence="20 24" key="2">
    <citation type="submission" date="2016-10" db="EMBL/GenBank/DDBJ databases">
        <authorList>
            <person name="de Groot N.N."/>
        </authorList>
    </citation>
    <scope>NUCLEOTIDE SEQUENCE [LARGE SCALE GENOMIC DNA]</scope>
    <source>
        <strain evidence="20 24">WG7</strain>
    </source>
</reference>
<evidence type="ECO:0000313" key="26">
    <source>
        <dbReference type="Proteomes" id="UP000295758"/>
    </source>
</evidence>
<keyword evidence="9 16" id="KW-0067">ATP-binding</keyword>
<evidence type="ECO:0000313" key="24">
    <source>
        <dbReference type="Proteomes" id="UP000198945"/>
    </source>
</evidence>
<dbReference type="NCBIfam" id="TIGR01511">
    <property type="entry name" value="ATPase-IB1_Cu"/>
    <property type="match status" value="1"/>
</dbReference>
<evidence type="ECO:0000256" key="7">
    <source>
        <dbReference type="ARBA" id="ARBA00022723"/>
    </source>
</evidence>
<reference evidence="23 25" key="1">
    <citation type="submission" date="2016-10" db="EMBL/GenBank/DDBJ databases">
        <authorList>
            <person name="Varghese N."/>
            <person name="Submissions S."/>
        </authorList>
    </citation>
    <scope>NUCLEOTIDE SEQUENCE [LARGE SCALE GENOMIC DNA]</scope>
    <source>
        <strain evidence="18 27">WG10</strain>
        <strain evidence="19 25">WG2</strain>
        <strain evidence="21 23">WG5</strain>
    </source>
</reference>
<dbReference type="EC" id="7.2.2.21" evidence="14"/>
<dbReference type="EMBL" id="FNEH01000022">
    <property type="protein sequence ID" value="SDI99244.1"/>
    <property type="molecule type" value="Genomic_DNA"/>
</dbReference>
<dbReference type="SUPFAM" id="SSF81653">
    <property type="entry name" value="Calcium ATPase, transduction domain A"/>
    <property type="match status" value="1"/>
</dbReference>
<dbReference type="InterPro" id="IPR001757">
    <property type="entry name" value="P_typ_ATPase"/>
</dbReference>
<evidence type="ECO:0000256" key="12">
    <source>
        <dbReference type="ARBA" id="ARBA00023065"/>
    </source>
</evidence>
<reference evidence="22 26" key="3">
    <citation type="submission" date="2019-03" db="EMBL/GenBank/DDBJ databases">
        <title>Deep subsurface shale carbon reservoir microbial communities from Ohio and West Virginia, USA.</title>
        <authorList>
            <person name="Wrighton K."/>
        </authorList>
    </citation>
    <scope>NUCLEOTIDE SEQUENCE [LARGE SCALE GENOMIC DNA]</scope>
    <source>
        <strain evidence="22 26">UTICA-S4D12</strain>
    </source>
</reference>
<keyword evidence="25" id="KW-1185">Reference proteome</keyword>
<evidence type="ECO:0000313" key="19">
    <source>
        <dbReference type="EMBL" id="SDF94218.1"/>
    </source>
</evidence>
<dbReference type="CDD" id="cd02079">
    <property type="entry name" value="P-type_ATPase_HM"/>
    <property type="match status" value="1"/>
</dbReference>
<dbReference type="Proteomes" id="UP000198612">
    <property type="component" value="Unassembled WGS sequence"/>
</dbReference>
<evidence type="ECO:0000313" key="20">
    <source>
        <dbReference type="EMBL" id="SDI99244.1"/>
    </source>
</evidence>
<dbReference type="NCBIfam" id="TIGR01525">
    <property type="entry name" value="ATPase-IB_hvy"/>
    <property type="match status" value="1"/>
</dbReference>
<dbReference type="InterPro" id="IPR023299">
    <property type="entry name" value="ATPase_P-typ_cyto_dom_N"/>
</dbReference>
<dbReference type="InterPro" id="IPR023298">
    <property type="entry name" value="ATPase_P-typ_TM_dom_sf"/>
</dbReference>
<keyword evidence="10" id="KW-1278">Translocase</keyword>
<dbReference type="GO" id="GO:0005886">
    <property type="term" value="C:plasma membrane"/>
    <property type="evidence" value="ECO:0007669"/>
    <property type="project" value="UniProtKB-SubCell"/>
</dbReference>
<dbReference type="SUPFAM" id="SSF81665">
    <property type="entry name" value="Calcium ATPase, transmembrane domain M"/>
    <property type="match status" value="1"/>
</dbReference>
<dbReference type="SFLD" id="SFLDG00002">
    <property type="entry name" value="C1.7:_P-type_atpase_like"/>
    <property type="match status" value="1"/>
</dbReference>
<feature type="transmembrane region" description="Helical" evidence="16">
    <location>
        <begin position="256"/>
        <end position="278"/>
    </location>
</feature>
<evidence type="ECO:0000256" key="14">
    <source>
        <dbReference type="ARBA" id="ARBA00039103"/>
    </source>
</evidence>
<sequence>MKKKLKIVTISGFLIGVGWLSNLLNFNPLIFDTAMVAAAVVAGYQVAISAYNTLKMKVISINLLVTIAAVGAVIIGEYWEAAAVTFLFAFGSYLESRTVGKARDAIRDLMDLAPNLATVIREGEEKEIAAEEVEVEEVVIVRPGEKIPVDGRVVKGKSEVNQAAITGESVPVRKEIGDEVFSGTINKNGYLEIKTEKVGDDTTFGKIIELVEEAQEEKAPTQKLMERFSKYYTPGIILLSIISYFFSGSVRLSLTLLVIGCPGALVISTPISIVAGIGNGAKNGILIKGGEYLEKSGEIDMLAFDKTGTLSKGEAEVDQLITYDKSEAEVLRLAAIAEFNSEHHLARAIKKKAEKTVKTEIKSPVAFETHTGKGVTAQIDGKEIMIGNSRLFKEQGIEIKPEIEEQKNRLEEEGKTVVIVAENDQIIALISIADRPRENAYQIVEKLKQVGIKKVVMLTGDNERIAESVANELNLDGYRAELLPEDKVKAVEEYQKEGYKVAMVGDGINDTPSLVTADIGIAMGAAGTDAAIDTADITLMADNLNKLPYAIGLSKAANRNIKQNVVFAVLVVFALLAGVLGQKVFLASGMLVHELSVLIVIFNAMRLLRYDAA</sequence>
<comment type="similarity">
    <text evidence="2 16">Belongs to the cation transport ATPase (P-type) (TC 3.A.3) family. Type IB subfamily.</text>
</comment>
<dbReference type="Proteomes" id="UP000199519">
    <property type="component" value="Unassembled WGS sequence"/>
</dbReference>
<gene>
    <name evidence="22" type="ORF">BY453_12221</name>
    <name evidence="18" type="ORF">SAMN04488597_12420</name>
    <name evidence="19" type="ORF">SAMN04488598_1337</name>
    <name evidence="21" type="ORF">SAMN04515652_13123</name>
    <name evidence="20" type="ORF">SAMN04515654_12221</name>
</gene>
<dbReference type="FunFam" id="2.70.150.10:FF:000002">
    <property type="entry name" value="Copper-transporting ATPase 1, putative"/>
    <property type="match status" value="1"/>
</dbReference>
<keyword evidence="11 16" id="KW-1133">Transmembrane helix</keyword>
<dbReference type="SUPFAM" id="SSF56784">
    <property type="entry name" value="HAD-like"/>
    <property type="match status" value="1"/>
</dbReference>
<evidence type="ECO:0000256" key="10">
    <source>
        <dbReference type="ARBA" id="ARBA00022967"/>
    </source>
</evidence>
<dbReference type="Gene3D" id="2.70.150.10">
    <property type="entry name" value="Calcium-transporting ATPase, cytoplasmic transduction domain A"/>
    <property type="match status" value="1"/>
</dbReference>
<dbReference type="SFLD" id="SFLDS00003">
    <property type="entry name" value="Haloacid_Dehalogenase"/>
    <property type="match status" value="1"/>
</dbReference>